<accession>A0ABR3TR12</accession>
<proteinExistence type="predicted"/>
<name>A0ABR3TR12_9PEZI</name>
<gene>
    <name evidence="1" type="ORF">SLS58_005491</name>
</gene>
<dbReference type="EMBL" id="JAKEKT020000033">
    <property type="protein sequence ID" value="KAL1642417.1"/>
    <property type="molecule type" value="Genomic_DNA"/>
</dbReference>
<evidence type="ECO:0000313" key="2">
    <source>
        <dbReference type="Proteomes" id="UP001521184"/>
    </source>
</evidence>
<sequence>MPDELAGPHAKATFTQMTVPVVSQLVATPVQLLGFSLYDRAASVPVRERLAAVWRVMPAATAVRELRWFCHGKVDGV</sequence>
<reference evidence="1 2" key="1">
    <citation type="journal article" date="2023" name="Plant Dis.">
        <title>First Report of Diplodia intermedia Causing Canker and Dieback Diseases on Apple Trees in Canada.</title>
        <authorList>
            <person name="Ellouze W."/>
            <person name="Ilyukhin E."/>
            <person name="Sulman M."/>
            <person name="Ali S."/>
        </authorList>
    </citation>
    <scope>NUCLEOTIDE SEQUENCE [LARGE SCALE GENOMIC DNA]</scope>
    <source>
        <strain evidence="1 2">M45-28</strain>
    </source>
</reference>
<dbReference type="Proteomes" id="UP001521184">
    <property type="component" value="Unassembled WGS sequence"/>
</dbReference>
<organism evidence="1 2">
    <name type="scientific">Diplodia intermedia</name>
    <dbReference type="NCBI Taxonomy" id="856260"/>
    <lineage>
        <taxon>Eukaryota</taxon>
        <taxon>Fungi</taxon>
        <taxon>Dikarya</taxon>
        <taxon>Ascomycota</taxon>
        <taxon>Pezizomycotina</taxon>
        <taxon>Dothideomycetes</taxon>
        <taxon>Dothideomycetes incertae sedis</taxon>
        <taxon>Botryosphaeriales</taxon>
        <taxon>Botryosphaeriaceae</taxon>
        <taxon>Diplodia</taxon>
    </lineage>
</organism>
<comment type="caution">
    <text evidence="1">The sequence shown here is derived from an EMBL/GenBank/DDBJ whole genome shotgun (WGS) entry which is preliminary data.</text>
</comment>
<protein>
    <submittedName>
        <fullName evidence="1">Uncharacterized protein</fullName>
    </submittedName>
</protein>
<keyword evidence="2" id="KW-1185">Reference proteome</keyword>
<evidence type="ECO:0000313" key="1">
    <source>
        <dbReference type="EMBL" id="KAL1642417.1"/>
    </source>
</evidence>